<evidence type="ECO:0000259" key="9">
    <source>
        <dbReference type="Pfam" id="PF25967"/>
    </source>
</evidence>
<gene>
    <name evidence="10" type="ORF">SAMN05421771_1258</name>
</gene>
<dbReference type="GO" id="GO:0015562">
    <property type="term" value="F:efflux transmembrane transporter activity"/>
    <property type="evidence" value="ECO:0007669"/>
    <property type="project" value="TreeGrafter"/>
</dbReference>
<name>A0A1I6LTL5_9BACT</name>
<feature type="domain" description="Multidrug resistance protein MdtA-like alpha-helical hairpin" evidence="6">
    <location>
        <begin position="163"/>
        <end position="223"/>
    </location>
</feature>
<evidence type="ECO:0000313" key="11">
    <source>
        <dbReference type="Proteomes" id="UP000199024"/>
    </source>
</evidence>
<dbReference type="RefSeq" id="WP_089837613.1">
    <property type="nucleotide sequence ID" value="NZ_FOZL01000001.1"/>
</dbReference>
<dbReference type="STRING" id="474950.SAMN05421771_1258"/>
<dbReference type="EMBL" id="FOZL01000001">
    <property type="protein sequence ID" value="SFS06827.1"/>
    <property type="molecule type" value="Genomic_DNA"/>
</dbReference>
<dbReference type="InterPro" id="IPR058627">
    <property type="entry name" value="MdtA-like_C"/>
</dbReference>
<evidence type="ECO:0000256" key="2">
    <source>
        <dbReference type="ARBA" id="ARBA00009477"/>
    </source>
</evidence>
<reference evidence="10 11" key="1">
    <citation type="submission" date="2016-10" db="EMBL/GenBank/DDBJ databases">
        <authorList>
            <person name="de Groot N.N."/>
        </authorList>
    </citation>
    <scope>NUCLEOTIDE SEQUENCE [LARGE SCALE GENOMIC DNA]</scope>
    <source>
        <strain evidence="10 11">DSM 21001</strain>
    </source>
</reference>
<protein>
    <submittedName>
        <fullName evidence="10">RND family efflux transporter, MFP subunit</fullName>
    </submittedName>
</protein>
<accession>A0A1I6LTL5</accession>
<feature type="domain" description="Multidrug resistance protein MdtA-like barrel-sandwich hybrid" evidence="7">
    <location>
        <begin position="127"/>
        <end position="258"/>
    </location>
</feature>
<keyword evidence="11" id="KW-1185">Reference proteome</keyword>
<dbReference type="FunFam" id="2.40.30.170:FF:000010">
    <property type="entry name" value="Efflux RND transporter periplasmic adaptor subunit"/>
    <property type="match status" value="1"/>
</dbReference>
<dbReference type="OrthoDB" id="9806939at2"/>
<organism evidence="10 11">
    <name type="scientific">Granulicella pectinivorans</name>
    <dbReference type="NCBI Taxonomy" id="474950"/>
    <lineage>
        <taxon>Bacteria</taxon>
        <taxon>Pseudomonadati</taxon>
        <taxon>Acidobacteriota</taxon>
        <taxon>Terriglobia</taxon>
        <taxon>Terriglobales</taxon>
        <taxon>Acidobacteriaceae</taxon>
        <taxon>Granulicella</taxon>
    </lineage>
</organism>
<dbReference type="GO" id="GO:1990281">
    <property type="term" value="C:efflux pump complex"/>
    <property type="evidence" value="ECO:0007669"/>
    <property type="project" value="TreeGrafter"/>
</dbReference>
<comment type="subcellular location">
    <subcellularLocation>
        <location evidence="1">Cell envelope</location>
    </subcellularLocation>
</comment>
<feature type="region of interest" description="Disordered" evidence="4">
    <location>
        <begin position="1"/>
        <end position="52"/>
    </location>
</feature>
<dbReference type="SUPFAM" id="SSF111369">
    <property type="entry name" value="HlyD-like secretion proteins"/>
    <property type="match status" value="1"/>
</dbReference>
<keyword evidence="5" id="KW-0472">Membrane</keyword>
<evidence type="ECO:0000256" key="5">
    <source>
        <dbReference type="SAM" id="Phobius"/>
    </source>
</evidence>
<dbReference type="Pfam" id="PF25954">
    <property type="entry name" value="Beta-barrel_RND_2"/>
    <property type="match status" value="1"/>
</dbReference>
<evidence type="ECO:0000313" key="10">
    <source>
        <dbReference type="EMBL" id="SFS06827.1"/>
    </source>
</evidence>
<feature type="compositionally biased region" description="Polar residues" evidence="4">
    <location>
        <begin position="1"/>
        <end position="11"/>
    </location>
</feature>
<dbReference type="Proteomes" id="UP000199024">
    <property type="component" value="Unassembled WGS sequence"/>
</dbReference>
<dbReference type="Gene3D" id="1.10.287.470">
    <property type="entry name" value="Helix hairpin bin"/>
    <property type="match status" value="1"/>
</dbReference>
<evidence type="ECO:0000256" key="4">
    <source>
        <dbReference type="SAM" id="MobiDB-lite"/>
    </source>
</evidence>
<evidence type="ECO:0000259" key="8">
    <source>
        <dbReference type="Pfam" id="PF25954"/>
    </source>
</evidence>
<keyword evidence="3" id="KW-0813">Transport</keyword>
<feature type="transmembrane region" description="Helical" evidence="5">
    <location>
        <begin position="56"/>
        <end position="74"/>
    </location>
</feature>
<dbReference type="PANTHER" id="PTHR30469">
    <property type="entry name" value="MULTIDRUG RESISTANCE PROTEIN MDTA"/>
    <property type="match status" value="1"/>
</dbReference>
<proteinExistence type="inferred from homology"/>
<dbReference type="InterPro" id="IPR058624">
    <property type="entry name" value="MdtA-like_HH"/>
</dbReference>
<evidence type="ECO:0000256" key="1">
    <source>
        <dbReference type="ARBA" id="ARBA00004196"/>
    </source>
</evidence>
<dbReference type="Gene3D" id="2.40.30.170">
    <property type="match status" value="1"/>
</dbReference>
<feature type="domain" description="CusB-like beta-barrel" evidence="8">
    <location>
        <begin position="277"/>
        <end position="348"/>
    </location>
</feature>
<dbReference type="NCBIfam" id="TIGR01730">
    <property type="entry name" value="RND_mfp"/>
    <property type="match status" value="1"/>
</dbReference>
<dbReference type="InterPro" id="IPR058792">
    <property type="entry name" value="Beta-barrel_RND_2"/>
</dbReference>
<dbReference type="InterPro" id="IPR006143">
    <property type="entry name" value="RND_pump_MFP"/>
</dbReference>
<dbReference type="AlphaFoldDB" id="A0A1I6LTL5"/>
<dbReference type="Pfam" id="PF25876">
    <property type="entry name" value="HH_MFP_RND"/>
    <property type="match status" value="1"/>
</dbReference>
<dbReference type="Gene3D" id="2.40.50.100">
    <property type="match status" value="1"/>
</dbReference>
<comment type="similarity">
    <text evidence="2">Belongs to the membrane fusion protein (MFP) (TC 8.A.1) family.</text>
</comment>
<feature type="domain" description="Multidrug resistance protein MdtA-like C-terminal permuted SH3" evidence="9">
    <location>
        <begin position="359"/>
        <end position="411"/>
    </location>
</feature>
<dbReference type="Gene3D" id="2.40.420.20">
    <property type="match status" value="1"/>
</dbReference>
<dbReference type="PANTHER" id="PTHR30469:SF37">
    <property type="entry name" value="RAGD PROTEIN"/>
    <property type="match status" value="1"/>
</dbReference>
<evidence type="ECO:0000256" key="3">
    <source>
        <dbReference type="ARBA" id="ARBA00022448"/>
    </source>
</evidence>
<evidence type="ECO:0000259" key="6">
    <source>
        <dbReference type="Pfam" id="PF25876"/>
    </source>
</evidence>
<dbReference type="Pfam" id="PF25967">
    <property type="entry name" value="RND-MFP_C"/>
    <property type="match status" value="1"/>
</dbReference>
<keyword evidence="5" id="KW-0812">Transmembrane</keyword>
<dbReference type="InterPro" id="IPR058625">
    <property type="entry name" value="MdtA-like_BSH"/>
</dbReference>
<sequence>MENTATQSSLGTREIETLSAEPNSVLHEEVSSGGRGHVHTGPRSEESGPAPAANRTGLTIGLVIVAVLLGAAIFEGIHARAKDRSELNDATQVAAVPTVFVTKPSGGSAAQEITLPGNTQAFTDTPIYARTSGYLRHWYADIGAHVRKGQLLADIETPELDQQLLQAQAELLSVKANMDLAQTTSVRWQGLLEKHAVSKQETDQVVSDYAAKQAAYASSQANVRRLQELQSYERVLAPFDGIITARNTDIGALIGTGSGSTPKELFHEAAVGKLLVYVAVPEVYADKIRDGQQVTITQDANPGQIIEGTISRNSNAIDQTSRTLNVQVGVDNASGQLKPGAYVFVHMKLPSSGTHTFTIPSNTLLFRAEGLRVGVVRNGVVTLVPITIGHDFGSTVEVTSGLSPDDQIVLDPSDSLISGTKVDAKPAKKESAL</sequence>
<keyword evidence="5" id="KW-1133">Transmembrane helix</keyword>
<evidence type="ECO:0000259" key="7">
    <source>
        <dbReference type="Pfam" id="PF25917"/>
    </source>
</evidence>
<dbReference type="Pfam" id="PF25917">
    <property type="entry name" value="BSH_RND"/>
    <property type="match status" value="1"/>
</dbReference>